<organism evidence="9 10">
    <name type="scientific">Polyplosphaeria fusca</name>
    <dbReference type="NCBI Taxonomy" id="682080"/>
    <lineage>
        <taxon>Eukaryota</taxon>
        <taxon>Fungi</taxon>
        <taxon>Dikarya</taxon>
        <taxon>Ascomycota</taxon>
        <taxon>Pezizomycotina</taxon>
        <taxon>Dothideomycetes</taxon>
        <taxon>Pleosporomycetidae</taxon>
        <taxon>Pleosporales</taxon>
        <taxon>Tetraplosphaeriaceae</taxon>
        <taxon>Polyplosphaeria</taxon>
    </lineage>
</organism>
<dbReference type="PANTHER" id="PTHR39469:SF1">
    <property type="entry name" value="DUF4203 DOMAIN-CONTAINING PROTEIN"/>
    <property type="match status" value="1"/>
</dbReference>
<comment type="subcellular location">
    <subcellularLocation>
        <location evidence="1">Membrane</location>
        <topology evidence="1">Multi-pass membrane protein</topology>
    </subcellularLocation>
</comment>
<dbReference type="EMBL" id="ML996120">
    <property type="protein sequence ID" value="KAF2736942.1"/>
    <property type="molecule type" value="Genomic_DNA"/>
</dbReference>
<feature type="compositionally biased region" description="Basic and acidic residues" evidence="5">
    <location>
        <begin position="772"/>
        <end position="783"/>
    </location>
</feature>
<comment type="caution">
    <text evidence="9">The sequence shown here is derived from an EMBL/GenBank/DDBJ whole genome shotgun (WGS) entry which is preliminary data.</text>
</comment>
<proteinExistence type="predicted"/>
<dbReference type="Proteomes" id="UP000799444">
    <property type="component" value="Unassembled WGS sequence"/>
</dbReference>
<feature type="transmembrane region" description="Helical" evidence="6">
    <location>
        <begin position="207"/>
        <end position="223"/>
    </location>
</feature>
<evidence type="ECO:0000256" key="6">
    <source>
        <dbReference type="SAM" id="Phobius"/>
    </source>
</evidence>
<feature type="region of interest" description="Disordered" evidence="5">
    <location>
        <begin position="965"/>
        <end position="1008"/>
    </location>
</feature>
<keyword evidence="3 6" id="KW-1133">Transmembrane helix</keyword>
<reference evidence="9" key="1">
    <citation type="journal article" date="2020" name="Stud. Mycol.">
        <title>101 Dothideomycetes genomes: a test case for predicting lifestyles and emergence of pathogens.</title>
        <authorList>
            <person name="Haridas S."/>
            <person name="Albert R."/>
            <person name="Binder M."/>
            <person name="Bloem J."/>
            <person name="Labutti K."/>
            <person name="Salamov A."/>
            <person name="Andreopoulos B."/>
            <person name="Baker S."/>
            <person name="Barry K."/>
            <person name="Bills G."/>
            <person name="Bluhm B."/>
            <person name="Cannon C."/>
            <person name="Castanera R."/>
            <person name="Culley D."/>
            <person name="Daum C."/>
            <person name="Ezra D."/>
            <person name="Gonzalez J."/>
            <person name="Henrissat B."/>
            <person name="Kuo A."/>
            <person name="Liang C."/>
            <person name="Lipzen A."/>
            <person name="Lutzoni F."/>
            <person name="Magnuson J."/>
            <person name="Mondo S."/>
            <person name="Nolan M."/>
            <person name="Ohm R."/>
            <person name="Pangilinan J."/>
            <person name="Park H.-J."/>
            <person name="Ramirez L."/>
            <person name="Alfaro M."/>
            <person name="Sun H."/>
            <person name="Tritt A."/>
            <person name="Yoshinaga Y."/>
            <person name="Zwiers L.-H."/>
            <person name="Turgeon B."/>
            <person name="Goodwin S."/>
            <person name="Spatafora J."/>
            <person name="Crous P."/>
            <person name="Grigoriev I."/>
        </authorList>
    </citation>
    <scope>NUCLEOTIDE SEQUENCE</scope>
    <source>
        <strain evidence="9">CBS 125425</strain>
    </source>
</reference>
<evidence type="ECO:0000256" key="5">
    <source>
        <dbReference type="SAM" id="MobiDB-lite"/>
    </source>
</evidence>
<dbReference type="PANTHER" id="PTHR39469">
    <property type="entry name" value="CHROMOSOME 1, WHOLE GENOME SHOTGUN SEQUENCE"/>
    <property type="match status" value="1"/>
</dbReference>
<evidence type="ECO:0000259" key="8">
    <source>
        <dbReference type="Pfam" id="PF13886"/>
    </source>
</evidence>
<feature type="transmembrane region" description="Helical" evidence="6">
    <location>
        <begin position="124"/>
        <end position="142"/>
    </location>
</feature>
<feature type="compositionally biased region" description="Basic and acidic residues" evidence="5">
    <location>
        <begin position="636"/>
        <end position="648"/>
    </location>
</feature>
<feature type="region of interest" description="Disordered" evidence="5">
    <location>
        <begin position="772"/>
        <end position="844"/>
    </location>
</feature>
<keyword evidence="2 6" id="KW-0812">Transmembrane</keyword>
<keyword evidence="10" id="KW-1185">Reference proteome</keyword>
<feature type="region of interest" description="Disordered" evidence="5">
    <location>
        <begin position="604"/>
        <end position="751"/>
    </location>
</feature>
<sequence>MRSYRYLLLVVALVLCLDLVAGARYPVAARQDVGDSSVESKPTSKEQSEAPSRSQSTDESPEETQHTSRSAKASQSPTPTEPPSSATNAANAVPVTTASNEPLPSSTVAPGKDALPIQPKITPAMGLSGVILLISGAVYTVIGIKNKWLYVFSSTAYLTSLAVSVLIVYLMSPPVTDAVQGAFFVAAFFTGIIFGGLSLVFSDITDGLGCLLGGFCLSMWFLSLKEGGLIASATGRAIFISVMSFAGFSLSFSHYTRNHGLIVSISFSGATITMLGIDCLSCAGWKEFWLYLWDLNQNIFPLNTNTYPITRGIKVEIACVVIICMLGIVSQLRLWKLVKERREKSAAIRLERDQNQEREEEELGRRIEDNFSKERARWEATYGDKSSQVGSPIESSSNSIPKSSVSIREKGLSDGVEMVKMSTTQNGGVQRDGSRRSAKHASVTPTVTVTVLRDDDIQEIDEEGNPIAPQKSSARQSIHGKANSLRNSSGPVVPQSNEASQPLSARSSVRLSVTPAPKVVPLPFTVPNEDDTQSHDDRASVSAVPESIHSAVTNPRPLSKRISEAALKRISANRLSRSNSDSEEALIIPHIEDDRASSVAATLDEENDFSSLPALSPPHSPLMPAHPESRSLSPLEMERDSLMPHDEGSTLAPVTLPGAGLGLADISEAGPGESEKHSQIPPPAADQVPKSLTTSTDPKPETTRSRRTSLGRHSDTVGSVNKDDSQRTKSTKSGAASQSSRTESNGEGLVASMLPDKLSKIAMSYRTNEWAKHLETAEKPHEEEVPEPGSPGIKVETQSDERPAPIKSATVGSQPAVRGKAKRASTESYVYRNSNPVRSSADMTKAAQADALQALTRKASNTPVPTTAFLPGGVSRSGSAAQNRGIRSSSTPYLAATTLESPIEQPTQARVSPVPSPMPSNTLMSQRDALVRNKVTSQSLTPNSSTPNLMAAGDAENLTLAQRKQLIQHQKPPSAGQPWRQSGWANSSPQPQIYDSHQPRRLSGGPSQDRREMMLANWREGIRHDTAPAQSTVVDEQARRAAMINDRRQKEAAKQQQEAAMQHRDSVMNNMMRSGEMLDAHREAMRRMQAKANRTASG</sequence>
<feature type="region of interest" description="Disordered" evidence="5">
    <location>
        <begin position="856"/>
        <end position="922"/>
    </location>
</feature>
<evidence type="ECO:0000256" key="7">
    <source>
        <dbReference type="SAM" id="SignalP"/>
    </source>
</evidence>
<evidence type="ECO:0000256" key="2">
    <source>
        <dbReference type="ARBA" id="ARBA00022692"/>
    </source>
</evidence>
<dbReference type="InterPro" id="IPR025256">
    <property type="entry name" value="TM7S3/TM198-like_dom"/>
</dbReference>
<keyword evidence="7" id="KW-0732">Signal</keyword>
<evidence type="ECO:0000256" key="4">
    <source>
        <dbReference type="ARBA" id="ARBA00023136"/>
    </source>
</evidence>
<feature type="compositionally biased region" description="Polar residues" evidence="5">
    <location>
        <begin position="979"/>
        <end position="995"/>
    </location>
</feature>
<feature type="region of interest" description="Disordered" evidence="5">
    <location>
        <begin position="422"/>
        <end position="510"/>
    </location>
</feature>
<feature type="transmembrane region" description="Helical" evidence="6">
    <location>
        <begin position="178"/>
        <end position="200"/>
    </location>
</feature>
<dbReference type="Pfam" id="PF13886">
    <property type="entry name" value="TM7S3_TM198"/>
    <property type="match status" value="1"/>
</dbReference>
<feature type="domain" description="TM7S3/TM198-like" evidence="8">
    <location>
        <begin position="129"/>
        <end position="332"/>
    </location>
</feature>
<dbReference type="AlphaFoldDB" id="A0A9P4R532"/>
<dbReference type="OrthoDB" id="102260at2759"/>
<gene>
    <name evidence="9" type="ORF">EJ04DRAFT_138868</name>
</gene>
<feature type="compositionally biased region" description="Polar residues" evidence="5">
    <location>
        <begin position="826"/>
        <end position="842"/>
    </location>
</feature>
<feature type="compositionally biased region" description="Polar residues" evidence="5">
    <location>
        <begin position="731"/>
        <end position="745"/>
    </location>
</feature>
<feature type="transmembrane region" description="Helical" evidence="6">
    <location>
        <begin position="149"/>
        <end position="172"/>
    </location>
</feature>
<feature type="region of interest" description="Disordered" evidence="5">
    <location>
        <begin position="30"/>
        <end position="88"/>
    </location>
</feature>
<feature type="transmembrane region" description="Helical" evidence="6">
    <location>
        <begin position="315"/>
        <end position="335"/>
    </location>
</feature>
<feature type="compositionally biased region" description="Low complexity" evidence="5">
    <location>
        <begin position="391"/>
        <end position="406"/>
    </location>
</feature>
<feature type="compositionally biased region" description="Low complexity" evidence="5">
    <location>
        <begin position="73"/>
        <end position="88"/>
    </location>
</feature>
<feature type="compositionally biased region" description="Polar residues" evidence="5">
    <location>
        <begin position="49"/>
        <end position="58"/>
    </location>
</feature>
<feature type="region of interest" description="Disordered" evidence="5">
    <location>
        <begin position="522"/>
        <end position="547"/>
    </location>
</feature>
<evidence type="ECO:0000256" key="3">
    <source>
        <dbReference type="ARBA" id="ARBA00022989"/>
    </source>
</evidence>
<evidence type="ECO:0000313" key="9">
    <source>
        <dbReference type="EMBL" id="KAF2736942.1"/>
    </source>
</evidence>
<dbReference type="GO" id="GO:0016020">
    <property type="term" value="C:membrane"/>
    <property type="evidence" value="ECO:0007669"/>
    <property type="project" value="UniProtKB-SubCell"/>
</dbReference>
<feature type="compositionally biased region" description="Polar residues" evidence="5">
    <location>
        <begin position="484"/>
        <end position="510"/>
    </location>
</feature>
<accession>A0A9P4R532</accession>
<feature type="compositionally biased region" description="Polar residues" evidence="5">
    <location>
        <begin position="876"/>
        <end position="910"/>
    </location>
</feature>
<feature type="transmembrane region" description="Helical" evidence="6">
    <location>
        <begin position="229"/>
        <end position="248"/>
    </location>
</feature>
<name>A0A9P4R532_9PLEO</name>
<evidence type="ECO:0000256" key="1">
    <source>
        <dbReference type="ARBA" id="ARBA00004141"/>
    </source>
</evidence>
<feature type="signal peptide" evidence="7">
    <location>
        <begin position="1"/>
        <end position="22"/>
    </location>
</feature>
<feature type="chain" id="PRO_5040460532" description="TM7S3/TM198-like domain-containing protein" evidence="7">
    <location>
        <begin position="23"/>
        <end position="1098"/>
    </location>
</feature>
<evidence type="ECO:0000313" key="10">
    <source>
        <dbReference type="Proteomes" id="UP000799444"/>
    </source>
</evidence>
<keyword evidence="4 6" id="KW-0472">Membrane</keyword>
<protein>
    <recommendedName>
        <fullName evidence="8">TM7S3/TM198-like domain-containing protein</fullName>
    </recommendedName>
</protein>
<feature type="region of interest" description="Disordered" evidence="5">
    <location>
        <begin position="382"/>
        <end position="407"/>
    </location>
</feature>